<feature type="region of interest" description="Disordered" evidence="1">
    <location>
        <begin position="22"/>
        <end position="66"/>
    </location>
</feature>
<dbReference type="Proteomes" id="UP000266188">
    <property type="component" value="Unassembled WGS sequence"/>
</dbReference>
<keyword evidence="3" id="KW-1185">Reference proteome</keyword>
<reference evidence="3" key="1">
    <citation type="submission" date="2017-02" db="EMBL/GenBank/DDBJ databases">
        <authorList>
            <person name="Tafer H."/>
            <person name="Lopandic K."/>
        </authorList>
    </citation>
    <scope>NUCLEOTIDE SEQUENCE [LARGE SCALE GENOMIC DNA]</scope>
    <source>
        <strain evidence="3">CBS 366.77</strain>
    </source>
</reference>
<organism evidence="2 3">
    <name type="scientific">Aspergillus sclerotialis</name>
    <dbReference type="NCBI Taxonomy" id="2070753"/>
    <lineage>
        <taxon>Eukaryota</taxon>
        <taxon>Fungi</taxon>
        <taxon>Dikarya</taxon>
        <taxon>Ascomycota</taxon>
        <taxon>Pezizomycotina</taxon>
        <taxon>Eurotiomycetes</taxon>
        <taxon>Eurotiomycetidae</taxon>
        <taxon>Eurotiales</taxon>
        <taxon>Aspergillaceae</taxon>
        <taxon>Aspergillus</taxon>
        <taxon>Aspergillus subgen. Polypaecilum</taxon>
    </lineage>
</organism>
<feature type="compositionally biased region" description="Acidic residues" evidence="1">
    <location>
        <begin position="115"/>
        <end position="131"/>
    </location>
</feature>
<comment type="caution">
    <text evidence="2">The sequence shown here is derived from an EMBL/GenBank/DDBJ whole genome shotgun (WGS) entry which is preliminary data.</text>
</comment>
<feature type="compositionally biased region" description="Basic and acidic residues" evidence="1">
    <location>
        <begin position="42"/>
        <end position="53"/>
    </location>
</feature>
<feature type="region of interest" description="Disordered" evidence="1">
    <location>
        <begin position="115"/>
        <end position="135"/>
    </location>
</feature>
<dbReference type="AlphaFoldDB" id="A0A3A2ZQF1"/>
<accession>A0A3A2ZQF1</accession>
<proteinExistence type="predicted"/>
<name>A0A3A2ZQF1_9EURO</name>
<gene>
    <name evidence="2" type="ORF">PHISCL_02269</name>
</gene>
<feature type="region of interest" description="Disordered" evidence="1">
    <location>
        <begin position="91"/>
        <end position="110"/>
    </location>
</feature>
<evidence type="ECO:0000256" key="1">
    <source>
        <dbReference type="SAM" id="MobiDB-lite"/>
    </source>
</evidence>
<evidence type="ECO:0000313" key="2">
    <source>
        <dbReference type="EMBL" id="RJE25378.1"/>
    </source>
</evidence>
<sequence>MEHISSSWEQYISKRIDAVQQVLTDNKGDGTPTDEESSQRTVQDEKVEIKVDNDLQEANDTLQGEPEEPYYYHNYVIPKDYTSWICDEAWPETDSEQDPNEISGPPMYDEWLDESREDDEFSSAEEDDDESTERMDCRRPITESDINELGLLAIASLDPHGVVNLPVIKDMITGLTGRALFDTAVTGLQCFQRRDRPLGCFRYPSRAIVIMNQAVGLEDEEDQIHFTWLEGSDQTKWDIILEALKVTQNTDETLLRTIVTTAIECSGEQDRMRILWPSLCLLSSTQKQELMLQALEKFQPASDRYSNDDYLESL</sequence>
<dbReference type="EMBL" id="MVGC01000049">
    <property type="protein sequence ID" value="RJE25378.1"/>
    <property type="molecule type" value="Genomic_DNA"/>
</dbReference>
<protein>
    <submittedName>
        <fullName evidence="2">Uncharacterized protein</fullName>
    </submittedName>
</protein>
<evidence type="ECO:0000313" key="3">
    <source>
        <dbReference type="Proteomes" id="UP000266188"/>
    </source>
</evidence>